<keyword evidence="12" id="KW-1185">Reference proteome</keyword>
<evidence type="ECO:0000256" key="1">
    <source>
        <dbReference type="ARBA" id="ARBA00004790"/>
    </source>
</evidence>
<dbReference type="NCBIfam" id="TIGR00125">
    <property type="entry name" value="cyt_tran_rel"/>
    <property type="match status" value="1"/>
</dbReference>
<feature type="compositionally biased region" description="Low complexity" evidence="8">
    <location>
        <begin position="264"/>
        <end position="281"/>
    </location>
</feature>
<reference evidence="11" key="1">
    <citation type="submission" date="2023-08" db="EMBL/GenBank/DDBJ databases">
        <authorList>
            <person name="Chen Y."/>
            <person name="Shah S."/>
            <person name="Dougan E. K."/>
            <person name="Thang M."/>
            <person name="Chan C."/>
        </authorList>
    </citation>
    <scope>NUCLEOTIDE SEQUENCE</scope>
</reference>
<evidence type="ECO:0000259" key="9">
    <source>
        <dbReference type="Pfam" id="PF01467"/>
    </source>
</evidence>
<dbReference type="Proteomes" id="UP001178507">
    <property type="component" value="Unassembled WGS sequence"/>
</dbReference>
<keyword evidence="4" id="KW-0548">Nucleotidyltransferase</keyword>
<dbReference type="SUPFAM" id="SSF52374">
    <property type="entry name" value="Nucleotidylyl transferase"/>
    <property type="match status" value="1"/>
</dbReference>
<comment type="pathway">
    <text evidence="1">Cofactor biosynthesis; NAD(+) biosynthesis.</text>
</comment>
<evidence type="ECO:0000256" key="3">
    <source>
        <dbReference type="ARBA" id="ARBA00022679"/>
    </source>
</evidence>
<dbReference type="InterPro" id="IPR005248">
    <property type="entry name" value="NadD/NMNAT"/>
</dbReference>
<protein>
    <submittedName>
        <fullName evidence="11">Uncharacterized protein</fullName>
    </submittedName>
</protein>
<dbReference type="InterPro" id="IPR004821">
    <property type="entry name" value="Cyt_trans-like"/>
</dbReference>
<feature type="domain" description="Nitrate/nitrite sensing protein" evidence="10">
    <location>
        <begin position="337"/>
        <end position="379"/>
    </location>
</feature>
<dbReference type="GO" id="GO:0070566">
    <property type="term" value="F:adenylyltransferase activity"/>
    <property type="evidence" value="ECO:0007669"/>
    <property type="project" value="UniProtKB-ARBA"/>
</dbReference>
<dbReference type="EMBL" id="CAUJNA010003380">
    <property type="protein sequence ID" value="CAJ1400624.1"/>
    <property type="molecule type" value="Genomic_DNA"/>
</dbReference>
<dbReference type="Pfam" id="PF01467">
    <property type="entry name" value="CTP_transf_like"/>
    <property type="match status" value="1"/>
</dbReference>
<evidence type="ECO:0000256" key="6">
    <source>
        <dbReference type="ARBA" id="ARBA00022840"/>
    </source>
</evidence>
<dbReference type="PANTHER" id="PTHR39321:SF3">
    <property type="entry name" value="PHOSPHOPANTETHEINE ADENYLYLTRANSFERASE"/>
    <property type="match status" value="1"/>
</dbReference>
<name>A0AA36NC62_9DINO</name>
<dbReference type="CDD" id="cd02165">
    <property type="entry name" value="NMNAT"/>
    <property type="match status" value="1"/>
</dbReference>
<dbReference type="GO" id="GO:0005524">
    <property type="term" value="F:ATP binding"/>
    <property type="evidence" value="ECO:0007669"/>
    <property type="project" value="UniProtKB-KW"/>
</dbReference>
<dbReference type="InterPro" id="IPR014729">
    <property type="entry name" value="Rossmann-like_a/b/a_fold"/>
</dbReference>
<gene>
    <name evidence="11" type="ORF">EVOR1521_LOCUS23932</name>
</gene>
<dbReference type="Gene3D" id="3.40.50.620">
    <property type="entry name" value="HUPs"/>
    <property type="match status" value="1"/>
</dbReference>
<accession>A0AA36NC62</accession>
<comment type="caution">
    <text evidence="11">The sequence shown here is derived from an EMBL/GenBank/DDBJ whole genome shotgun (WGS) entry which is preliminary data.</text>
</comment>
<keyword evidence="2" id="KW-0662">Pyridine nucleotide biosynthesis</keyword>
<evidence type="ECO:0000256" key="4">
    <source>
        <dbReference type="ARBA" id="ARBA00022695"/>
    </source>
</evidence>
<keyword evidence="7" id="KW-0520">NAD</keyword>
<dbReference type="InterPro" id="IPR013587">
    <property type="entry name" value="Nitrate/nitrite_sensing"/>
</dbReference>
<evidence type="ECO:0000313" key="11">
    <source>
        <dbReference type="EMBL" id="CAJ1400624.1"/>
    </source>
</evidence>
<keyword evidence="6" id="KW-0067">ATP-binding</keyword>
<evidence type="ECO:0000256" key="5">
    <source>
        <dbReference type="ARBA" id="ARBA00022741"/>
    </source>
</evidence>
<organism evidence="11 12">
    <name type="scientific">Effrenium voratum</name>
    <dbReference type="NCBI Taxonomy" id="2562239"/>
    <lineage>
        <taxon>Eukaryota</taxon>
        <taxon>Sar</taxon>
        <taxon>Alveolata</taxon>
        <taxon>Dinophyceae</taxon>
        <taxon>Suessiales</taxon>
        <taxon>Symbiodiniaceae</taxon>
        <taxon>Effrenium</taxon>
    </lineage>
</organism>
<dbReference type="PANTHER" id="PTHR39321">
    <property type="entry name" value="NICOTINATE-NUCLEOTIDE ADENYLYLTRANSFERASE-RELATED"/>
    <property type="match status" value="1"/>
</dbReference>
<evidence type="ECO:0000256" key="7">
    <source>
        <dbReference type="ARBA" id="ARBA00023027"/>
    </source>
</evidence>
<evidence type="ECO:0000313" key="12">
    <source>
        <dbReference type="Proteomes" id="UP001178507"/>
    </source>
</evidence>
<evidence type="ECO:0000256" key="8">
    <source>
        <dbReference type="SAM" id="MobiDB-lite"/>
    </source>
</evidence>
<keyword evidence="3" id="KW-0808">Transferase</keyword>
<keyword evidence="5" id="KW-0547">Nucleotide-binding</keyword>
<dbReference type="AlphaFoldDB" id="A0AA36NC62"/>
<evidence type="ECO:0000259" key="10">
    <source>
        <dbReference type="Pfam" id="PF08376"/>
    </source>
</evidence>
<proteinExistence type="predicted"/>
<dbReference type="GO" id="GO:0009435">
    <property type="term" value="P:NAD+ biosynthetic process"/>
    <property type="evidence" value="ECO:0007669"/>
    <property type="project" value="InterPro"/>
</dbReference>
<evidence type="ECO:0000256" key="2">
    <source>
        <dbReference type="ARBA" id="ARBA00022642"/>
    </source>
</evidence>
<feature type="region of interest" description="Disordered" evidence="8">
    <location>
        <begin position="251"/>
        <end position="325"/>
    </location>
</feature>
<sequence length="661" mass="72821">MAPPEGKVVGVMGGSFNPIHLGHALLAITVRETKPVDEVVLVPVFKHPVKKDLLPFEDRAAMCELAVSASGIGVSAVEKETGESNAVMLRALRDKYPKGSRLLWVCGDDVFDWISNEKGQAMLAELDGLIVQRRLHKAPDNQADRFYKAPVDSDKVRALVAEHQVHVDFIYGELPHYSSTLVRNSPASWRAFLPQKVAAYLDERPALLAQLVRSGDAPATRLSPPPSPLGVFMDQLEDDLELQDELDLLKDEDEEDEENHTRPSALELEVLEETSTSTASTQNEKLQSGGDSRRHLGTRAPSRSPRVKRTARSVSRPPSKQRMREAATSCVMRCLATVHALQRERGHSALALALKGSEGERAGKGLRDARAATDKLLKSDDEADHLLRVLGLDAGAAGAMAEELKHTPLWLSYDRALLDCHIEEEVAQLESANAGTGIDGPHRWMRRASLLDKFNVRVDVLIDACMHALGELLASSSEGGHFQVWSNAYDGPVDSAIWQDGHQTRGEWLMSLFSQYADCKEALGRLRAFVCAGGQHAPELVRSSFRTRRRLNEVIEHKDRMLRRVLCTEQAGPTSAEHPGALTAAALHKMLAAVTQLERELMGCFARSTPLEVMHEALKAGNDRGKFDVQVWFRTLSSAIDLMVNLDQALAAFICTNSEHD</sequence>
<dbReference type="Pfam" id="PF08376">
    <property type="entry name" value="NIT"/>
    <property type="match status" value="1"/>
</dbReference>
<feature type="domain" description="Cytidyltransferase-like" evidence="9">
    <location>
        <begin position="11"/>
        <end position="184"/>
    </location>
</feature>